<evidence type="ECO:0000313" key="15">
    <source>
        <dbReference type="Proteomes" id="UP001161247"/>
    </source>
</evidence>
<keyword evidence="6 13" id="KW-1133">Transmembrane helix</keyword>
<proteinExistence type="inferred from homology"/>
<dbReference type="GO" id="GO:0009820">
    <property type="term" value="P:alkaloid metabolic process"/>
    <property type="evidence" value="ECO:0007669"/>
    <property type="project" value="UniProtKB-ARBA"/>
</dbReference>
<dbReference type="PRINTS" id="PR00385">
    <property type="entry name" value="P450"/>
</dbReference>
<evidence type="ECO:0000256" key="12">
    <source>
        <dbReference type="RuleBase" id="RU000461"/>
    </source>
</evidence>
<evidence type="ECO:0000256" key="7">
    <source>
        <dbReference type="ARBA" id="ARBA00023002"/>
    </source>
</evidence>
<dbReference type="SUPFAM" id="SSF48264">
    <property type="entry name" value="Cytochrome P450"/>
    <property type="match status" value="1"/>
</dbReference>
<dbReference type="InterPro" id="IPR002401">
    <property type="entry name" value="Cyt_P450_E_grp-I"/>
</dbReference>
<evidence type="ECO:0000256" key="4">
    <source>
        <dbReference type="ARBA" id="ARBA00022692"/>
    </source>
</evidence>
<evidence type="ECO:0000256" key="1">
    <source>
        <dbReference type="ARBA" id="ARBA00004370"/>
    </source>
</evidence>
<keyword evidence="10 13" id="KW-0472">Membrane</keyword>
<feature type="binding site" description="axial binding residue" evidence="11">
    <location>
        <position position="463"/>
    </location>
    <ligand>
        <name>heme</name>
        <dbReference type="ChEBI" id="CHEBI:30413"/>
    </ligand>
    <ligandPart>
        <name>Fe</name>
        <dbReference type="ChEBI" id="CHEBI:18248"/>
    </ligandPart>
</feature>
<dbReference type="CDD" id="cd20642">
    <property type="entry name" value="CYP72"/>
    <property type="match status" value="1"/>
</dbReference>
<dbReference type="GO" id="GO:0005506">
    <property type="term" value="F:iron ion binding"/>
    <property type="evidence" value="ECO:0007669"/>
    <property type="project" value="InterPro"/>
</dbReference>
<keyword evidence="15" id="KW-1185">Reference proteome</keyword>
<evidence type="ECO:0000256" key="6">
    <source>
        <dbReference type="ARBA" id="ARBA00022989"/>
    </source>
</evidence>
<evidence type="ECO:0000256" key="8">
    <source>
        <dbReference type="ARBA" id="ARBA00023004"/>
    </source>
</evidence>
<name>A0AAV1C0E3_OLDCO</name>
<dbReference type="GO" id="GO:0004497">
    <property type="term" value="F:monooxygenase activity"/>
    <property type="evidence" value="ECO:0007669"/>
    <property type="project" value="UniProtKB-KW"/>
</dbReference>
<dbReference type="Pfam" id="PF00067">
    <property type="entry name" value="p450"/>
    <property type="match status" value="1"/>
</dbReference>
<dbReference type="GO" id="GO:0016705">
    <property type="term" value="F:oxidoreductase activity, acting on paired donors, with incorporation or reduction of molecular oxygen"/>
    <property type="evidence" value="ECO:0007669"/>
    <property type="project" value="InterPro"/>
</dbReference>
<dbReference type="Gene3D" id="1.10.630.10">
    <property type="entry name" value="Cytochrome P450"/>
    <property type="match status" value="1"/>
</dbReference>
<comment type="cofactor">
    <cofactor evidence="11">
        <name>heme</name>
        <dbReference type="ChEBI" id="CHEBI:30413"/>
    </cofactor>
</comment>
<dbReference type="EMBL" id="OX459118">
    <property type="protein sequence ID" value="CAI9089119.1"/>
    <property type="molecule type" value="Genomic_DNA"/>
</dbReference>
<dbReference type="GO" id="GO:0009753">
    <property type="term" value="P:response to jasmonic acid"/>
    <property type="evidence" value="ECO:0007669"/>
    <property type="project" value="UniProtKB-ARBA"/>
</dbReference>
<dbReference type="PRINTS" id="PR00463">
    <property type="entry name" value="EP450I"/>
</dbReference>
<dbReference type="InterPro" id="IPR036396">
    <property type="entry name" value="Cyt_P450_sf"/>
</dbReference>
<dbReference type="InterPro" id="IPR017972">
    <property type="entry name" value="Cyt_P450_CS"/>
</dbReference>
<organism evidence="14 15">
    <name type="scientific">Oldenlandia corymbosa var. corymbosa</name>
    <dbReference type="NCBI Taxonomy" id="529605"/>
    <lineage>
        <taxon>Eukaryota</taxon>
        <taxon>Viridiplantae</taxon>
        <taxon>Streptophyta</taxon>
        <taxon>Embryophyta</taxon>
        <taxon>Tracheophyta</taxon>
        <taxon>Spermatophyta</taxon>
        <taxon>Magnoliopsida</taxon>
        <taxon>eudicotyledons</taxon>
        <taxon>Gunneridae</taxon>
        <taxon>Pentapetalae</taxon>
        <taxon>asterids</taxon>
        <taxon>lamiids</taxon>
        <taxon>Gentianales</taxon>
        <taxon>Rubiaceae</taxon>
        <taxon>Rubioideae</taxon>
        <taxon>Spermacoceae</taxon>
        <taxon>Hedyotis-Oldenlandia complex</taxon>
        <taxon>Oldenlandia</taxon>
    </lineage>
</organism>
<evidence type="ECO:0000256" key="5">
    <source>
        <dbReference type="ARBA" id="ARBA00022723"/>
    </source>
</evidence>
<evidence type="ECO:0000256" key="3">
    <source>
        <dbReference type="ARBA" id="ARBA00022617"/>
    </source>
</evidence>
<dbReference type="AlphaFoldDB" id="A0AAV1C0E3"/>
<keyword evidence="3 11" id="KW-0349">Heme</keyword>
<evidence type="ECO:0000256" key="11">
    <source>
        <dbReference type="PIRSR" id="PIRSR602401-1"/>
    </source>
</evidence>
<protein>
    <submittedName>
        <fullName evidence="14">OLC1v1023628C1</fullName>
    </submittedName>
</protein>
<dbReference type="GO" id="GO:0020037">
    <property type="term" value="F:heme binding"/>
    <property type="evidence" value="ECO:0007669"/>
    <property type="project" value="InterPro"/>
</dbReference>
<reference evidence="14" key="1">
    <citation type="submission" date="2023-03" db="EMBL/GenBank/DDBJ databases">
        <authorList>
            <person name="Julca I."/>
        </authorList>
    </citation>
    <scope>NUCLEOTIDE SEQUENCE</scope>
</reference>
<comment type="similarity">
    <text evidence="2 12">Belongs to the cytochrome P450 family.</text>
</comment>
<keyword evidence="8 11" id="KW-0408">Iron</keyword>
<dbReference type="Proteomes" id="UP001161247">
    <property type="component" value="Chromosome 1"/>
</dbReference>
<keyword evidence="7 12" id="KW-0560">Oxidoreductase</keyword>
<evidence type="ECO:0000256" key="13">
    <source>
        <dbReference type="SAM" id="Phobius"/>
    </source>
</evidence>
<keyword evidence="5 11" id="KW-0479">Metal-binding</keyword>
<dbReference type="InterPro" id="IPR050665">
    <property type="entry name" value="Cytochrome_P450_Monooxygen"/>
</dbReference>
<feature type="transmembrane region" description="Helical" evidence="13">
    <location>
        <begin position="7"/>
        <end position="29"/>
    </location>
</feature>
<sequence length="515" mass="59526">MKLVYSLLVIFPAIFLVILGWKILNWVWFKPKKLEKCLKKQGLRGTGYKFLFGDVKEMLRMDAEAKGKPMNFSNDIVPRVMPFIHKIINQYGENCYIWTGPRPTLLLTEPDLVKEVLNRSFHFQKPPGNPLTNLLAEGLANYETDKWEKHRKLINPAFQLERIKLMGPAFYASCFDMLSKWEKMVPAEGSFELDVWPELHTLTGDAISRTAFGSNFEQGRRIFELQKEQAELVMQVFRSVYIPGWRFVPTKRNKRMKEIAKQVESMMMDIINNRMQLIKAGNSQNSDLLDVLLQSNSKEIEQNGDKKFGMSLKEVVEECKLFYFAGQETTSVLLVWTLILLSKHSDWQDRARDEIRRVIGDKKPEIDDLNHLKVITMIIHEVLRLYPAGTMLFRLTKEETKLGKLTLPAGVQIFLLAILMHHDPKIWGDDVEEFNPKRFSEGILKATKGQLTYFPFGWGPRICIGQNFALSEAKMALVMMLKNFAFELSPSYAHAPFPVITIQPQFGAQLMLRKL</sequence>
<evidence type="ECO:0000256" key="9">
    <source>
        <dbReference type="ARBA" id="ARBA00023033"/>
    </source>
</evidence>
<dbReference type="PROSITE" id="PS00086">
    <property type="entry name" value="CYTOCHROME_P450"/>
    <property type="match status" value="1"/>
</dbReference>
<evidence type="ECO:0000256" key="10">
    <source>
        <dbReference type="ARBA" id="ARBA00023136"/>
    </source>
</evidence>
<keyword evidence="9 12" id="KW-0503">Monooxygenase</keyword>
<comment type="subcellular location">
    <subcellularLocation>
        <location evidence="1">Membrane</location>
    </subcellularLocation>
</comment>
<dbReference type="GO" id="GO:0016020">
    <property type="term" value="C:membrane"/>
    <property type="evidence" value="ECO:0007669"/>
    <property type="project" value="UniProtKB-SubCell"/>
</dbReference>
<dbReference type="PANTHER" id="PTHR24282:SF255">
    <property type="entry name" value="CYTOCHROME P450 72A11-RELATED"/>
    <property type="match status" value="1"/>
</dbReference>
<gene>
    <name evidence="14" type="ORF">OLC1_LOCUS1527</name>
</gene>
<dbReference type="FunFam" id="1.10.630.10:FF:000029">
    <property type="entry name" value="Cytochrome P450 734A1"/>
    <property type="match status" value="1"/>
</dbReference>
<dbReference type="PANTHER" id="PTHR24282">
    <property type="entry name" value="CYTOCHROME P450 FAMILY MEMBER"/>
    <property type="match status" value="1"/>
</dbReference>
<evidence type="ECO:0000256" key="2">
    <source>
        <dbReference type="ARBA" id="ARBA00010617"/>
    </source>
</evidence>
<keyword evidence="4 13" id="KW-0812">Transmembrane</keyword>
<evidence type="ECO:0000313" key="14">
    <source>
        <dbReference type="EMBL" id="CAI9089119.1"/>
    </source>
</evidence>
<accession>A0AAV1C0E3</accession>
<dbReference type="InterPro" id="IPR001128">
    <property type="entry name" value="Cyt_P450"/>
</dbReference>